<name>A0A6A6NUY8_9PEZI</name>
<dbReference type="InterPro" id="IPR025337">
    <property type="entry name" value="Questin_oxidase-like"/>
</dbReference>
<accession>A0A6A6NUY8</accession>
<evidence type="ECO:0008006" key="4">
    <source>
        <dbReference type="Google" id="ProtNLM"/>
    </source>
</evidence>
<keyword evidence="1" id="KW-0560">Oxidoreductase</keyword>
<evidence type="ECO:0000256" key="1">
    <source>
        <dbReference type="ARBA" id="ARBA00023002"/>
    </source>
</evidence>
<protein>
    <recommendedName>
        <fullName evidence="4">HypA-like protein</fullName>
    </recommendedName>
</protein>
<dbReference type="AlphaFoldDB" id="A0A6A6NUY8"/>
<evidence type="ECO:0000313" key="3">
    <source>
        <dbReference type="Proteomes" id="UP000799766"/>
    </source>
</evidence>
<dbReference type="PANTHER" id="PTHR35870:SF1">
    <property type="entry name" value="PROTEIN, PUTATIVE (AFU_ORTHOLOGUE AFUA_5G03330)-RELATED"/>
    <property type="match status" value="1"/>
</dbReference>
<dbReference type="GO" id="GO:0016491">
    <property type="term" value="F:oxidoreductase activity"/>
    <property type="evidence" value="ECO:0007669"/>
    <property type="project" value="UniProtKB-KW"/>
</dbReference>
<evidence type="ECO:0000313" key="2">
    <source>
        <dbReference type="EMBL" id="KAF2455559.1"/>
    </source>
</evidence>
<dbReference type="OrthoDB" id="10004862at2759"/>
<organism evidence="2 3">
    <name type="scientific">Lineolata rhizophorae</name>
    <dbReference type="NCBI Taxonomy" id="578093"/>
    <lineage>
        <taxon>Eukaryota</taxon>
        <taxon>Fungi</taxon>
        <taxon>Dikarya</taxon>
        <taxon>Ascomycota</taxon>
        <taxon>Pezizomycotina</taxon>
        <taxon>Dothideomycetes</taxon>
        <taxon>Dothideomycetes incertae sedis</taxon>
        <taxon>Lineolatales</taxon>
        <taxon>Lineolataceae</taxon>
        <taxon>Lineolata</taxon>
    </lineage>
</organism>
<gene>
    <name evidence="2" type="ORF">BDY21DRAFT_395869</name>
</gene>
<dbReference type="Pfam" id="PF14027">
    <property type="entry name" value="Questin_oxidase"/>
    <property type="match status" value="1"/>
</dbReference>
<sequence length="445" mass="49474">MATPSKIVLSPDQKAAYRVEQISPDSAEIASKLLQENHEKYHIFFNQAGFHNHIAHHLLTIFALGASPEVIQRQYDGNKSYQRDQQGADNSVVEDLADPAKFVQYLGPEKYYQDFLLFFRKHMEENGWENTLNEYLFKGDQKSEEMIARLFGGFLHPIIHLGFGVEFQQPAIMCEALAQTAVHGNWMGPFLFGAEKAAKAGRGNVDKPLMEILEEVRTDQNIKTAASWSQGNKMREGTFTYALDEIINHTAQFVATEDTLEEKMAEMIQVNTYFTAAAQRPPHRVKFDFLSMHAVNMTVFFAALLSPRSPVPGRGRARLLEMAARASLALYASRACPALLPAEVASYAPARAGDGWAALGARARGLADDGHAAKMLRALRHAETCCRKWEGGAKGAAWPIRGDMWLKVAHMGMDSVEAGGPHWVRNAGFQEAWDGVPLRDAEAQL</sequence>
<keyword evidence="3" id="KW-1185">Reference proteome</keyword>
<dbReference type="PANTHER" id="PTHR35870">
    <property type="entry name" value="PROTEIN, PUTATIVE (AFU_ORTHOLOGUE AFUA_5G03330)-RELATED"/>
    <property type="match status" value="1"/>
</dbReference>
<reference evidence="2" key="1">
    <citation type="journal article" date="2020" name="Stud. Mycol.">
        <title>101 Dothideomycetes genomes: a test case for predicting lifestyles and emergence of pathogens.</title>
        <authorList>
            <person name="Haridas S."/>
            <person name="Albert R."/>
            <person name="Binder M."/>
            <person name="Bloem J."/>
            <person name="Labutti K."/>
            <person name="Salamov A."/>
            <person name="Andreopoulos B."/>
            <person name="Baker S."/>
            <person name="Barry K."/>
            <person name="Bills G."/>
            <person name="Bluhm B."/>
            <person name="Cannon C."/>
            <person name="Castanera R."/>
            <person name="Culley D."/>
            <person name="Daum C."/>
            <person name="Ezra D."/>
            <person name="Gonzalez J."/>
            <person name="Henrissat B."/>
            <person name="Kuo A."/>
            <person name="Liang C."/>
            <person name="Lipzen A."/>
            <person name="Lutzoni F."/>
            <person name="Magnuson J."/>
            <person name="Mondo S."/>
            <person name="Nolan M."/>
            <person name="Ohm R."/>
            <person name="Pangilinan J."/>
            <person name="Park H.-J."/>
            <person name="Ramirez L."/>
            <person name="Alfaro M."/>
            <person name="Sun H."/>
            <person name="Tritt A."/>
            <person name="Yoshinaga Y."/>
            <person name="Zwiers L.-H."/>
            <person name="Turgeon B."/>
            <person name="Goodwin S."/>
            <person name="Spatafora J."/>
            <person name="Crous P."/>
            <person name="Grigoriev I."/>
        </authorList>
    </citation>
    <scope>NUCLEOTIDE SEQUENCE</scope>
    <source>
        <strain evidence="2">ATCC 16933</strain>
    </source>
</reference>
<dbReference type="EMBL" id="MU001686">
    <property type="protein sequence ID" value="KAF2455559.1"/>
    <property type="molecule type" value="Genomic_DNA"/>
</dbReference>
<proteinExistence type="predicted"/>
<dbReference type="Proteomes" id="UP000799766">
    <property type="component" value="Unassembled WGS sequence"/>
</dbReference>